<dbReference type="EC" id="2.7.7.41" evidence="6 18"/>
<dbReference type="Proteomes" id="UP000275510">
    <property type="component" value="Chromosome"/>
</dbReference>
<dbReference type="GO" id="GO:0005886">
    <property type="term" value="C:plasma membrane"/>
    <property type="evidence" value="ECO:0007669"/>
    <property type="project" value="UniProtKB-SubCell"/>
</dbReference>
<evidence type="ECO:0000256" key="12">
    <source>
        <dbReference type="ARBA" id="ARBA00022695"/>
    </source>
</evidence>
<evidence type="ECO:0000256" key="7">
    <source>
        <dbReference type="ARBA" id="ARBA00019373"/>
    </source>
</evidence>
<keyword evidence="14" id="KW-0443">Lipid metabolism</keyword>
<dbReference type="InterPro" id="IPR000374">
    <property type="entry name" value="PC_trans"/>
</dbReference>
<comment type="catalytic activity">
    <reaction evidence="1 18">
        <text>a 1,2-diacyl-sn-glycero-3-phosphate + CTP + H(+) = a CDP-1,2-diacyl-sn-glycerol + diphosphate</text>
        <dbReference type="Rhea" id="RHEA:16229"/>
        <dbReference type="ChEBI" id="CHEBI:15378"/>
        <dbReference type="ChEBI" id="CHEBI:33019"/>
        <dbReference type="ChEBI" id="CHEBI:37563"/>
        <dbReference type="ChEBI" id="CHEBI:58332"/>
        <dbReference type="ChEBI" id="CHEBI:58608"/>
        <dbReference type="EC" id="2.7.7.41"/>
    </reaction>
</comment>
<sequence length="289" mass="31735">MLKERVLSAIVMVIAVLAGIFLLSPLPLTIALAAIITAAMWEWAQFAGFKRSLPRAVVAFVTVCLFILLIFANTNYIRAARFLTDETVPLLFISCVWWLIAFILVVTYPRSANVWAKSVIAKFIFGFCTLIPFFIAALALRFNNYAVDEFQGTYLLLYVCLLVWGADSGAYFFGRAFGKHKLAPKVSPGKSWEGAIGGLITSCVIAFLFLELAPSDVFGRELSTVPFILVSVATVAISVLGDLAESMFKRQANIKDSSNLIPGHGGILDRIDSLTAAIPFFATFFFFVL</sequence>
<dbReference type="UniPathway" id="UPA00557">
    <property type="reaction ID" value="UER00614"/>
</dbReference>
<evidence type="ECO:0000256" key="6">
    <source>
        <dbReference type="ARBA" id="ARBA00012487"/>
    </source>
</evidence>
<dbReference type="OrthoDB" id="9799199at2"/>
<dbReference type="AlphaFoldDB" id="A0A223MFP1"/>
<dbReference type="PANTHER" id="PTHR46382:SF1">
    <property type="entry name" value="PHOSPHATIDATE CYTIDYLYLTRANSFERASE"/>
    <property type="match status" value="1"/>
</dbReference>
<dbReference type="OMA" id="YVFILVW"/>
<gene>
    <name evidence="19" type="primary">cdsA</name>
    <name evidence="19" type="ORF">NCTC10976_00438</name>
</gene>
<keyword evidence="8" id="KW-1003">Cell membrane</keyword>
<comment type="pathway">
    <text evidence="3 18">Phospholipid metabolism; CDP-diacylglycerol biosynthesis; CDP-diacylglycerol from sn-glycerol 3-phosphate: step 3/3.</text>
</comment>
<evidence type="ECO:0000256" key="8">
    <source>
        <dbReference type="ARBA" id="ARBA00022475"/>
    </source>
</evidence>
<keyword evidence="9" id="KW-0444">Lipid biosynthesis</keyword>
<evidence type="ECO:0000256" key="9">
    <source>
        <dbReference type="ARBA" id="ARBA00022516"/>
    </source>
</evidence>
<evidence type="ECO:0000256" key="1">
    <source>
        <dbReference type="ARBA" id="ARBA00001698"/>
    </source>
</evidence>
<keyword evidence="11 18" id="KW-0812">Transmembrane</keyword>
<protein>
    <recommendedName>
        <fullName evidence="7 18">Phosphatidate cytidylyltransferase</fullName>
        <ecNumber evidence="6 18">2.7.7.41</ecNumber>
    </recommendedName>
</protein>
<evidence type="ECO:0000256" key="4">
    <source>
        <dbReference type="ARBA" id="ARBA00005189"/>
    </source>
</evidence>
<dbReference type="Pfam" id="PF01148">
    <property type="entry name" value="CTP_transf_1"/>
    <property type="match status" value="1"/>
</dbReference>
<dbReference type="PANTHER" id="PTHR46382">
    <property type="entry name" value="PHOSPHATIDATE CYTIDYLYLTRANSFERASE"/>
    <property type="match status" value="1"/>
</dbReference>
<evidence type="ECO:0000256" key="2">
    <source>
        <dbReference type="ARBA" id="ARBA00004651"/>
    </source>
</evidence>
<organism evidence="19 20">
    <name type="scientific">Actinobacillus pleuropneumoniae</name>
    <name type="common">Haemophilus pleuropneumoniae</name>
    <dbReference type="NCBI Taxonomy" id="715"/>
    <lineage>
        <taxon>Bacteria</taxon>
        <taxon>Pseudomonadati</taxon>
        <taxon>Pseudomonadota</taxon>
        <taxon>Gammaproteobacteria</taxon>
        <taxon>Pasteurellales</taxon>
        <taxon>Pasteurellaceae</taxon>
        <taxon>Actinobacillus</taxon>
    </lineage>
</organism>
<evidence type="ECO:0000256" key="11">
    <source>
        <dbReference type="ARBA" id="ARBA00022692"/>
    </source>
</evidence>
<proteinExistence type="inferred from homology"/>
<dbReference type="EMBL" id="LR134515">
    <property type="protein sequence ID" value="VEJ16354.1"/>
    <property type="molecule type" value="Genomic_DNA"/>
</dbReference>
<evidence type="ECO:0000313" key="20">
    <source>
        <dbReference type="Proteomes" id="UP000275510"/>
    </source>
</evidence>
<keyword evidence="10 18" id="KW-0808">Transferase</keyword>
<dbReference type="GO" id="GO:0016024">
    <property type="term" value="P:CDP-diacylglycerol biosynthetic process"/>
    <property type="evidence" value="ECO:0007669"/>
    <property type="project" value="UniProtKB-UniPathway"/>
</dbReference>
<evidence type="ECO:0000256" key="18">
    <source>
        <dbReference type="RuleBase" id="RU003938"/>
    </source>
</evidence>
<evidence type="ECO:0000256" key="15">
    <source>
        <dbReference type="ARBA" id="ARBA00023136"/>
    </source>
</evidence>
<reference evidence="19 20" key="1">
    <citation type="submission" date="2018-12" db="EMBL/GenBank/DDBJ databases">
        <authorList>
            <consortium name="Pathogen Informatics"/>
        </authorList>
    </citation>
    <scope>NUCLEOTIDE SEQUENCE [LARGE SCALE GENOMIC DNA]</scope>
    <source>
        <strain evidence="19 20">NCTC10976</strain>
    </source>
</reference>
<evidence type="ECO:0000256" key="10">
    <source>
        <dbReference type="ARBA" id="ARBA00022679"/>
    </source>
</evidence>
<evidence type="ECO:0000256" key="16">
    <source>
        <dbReference type="ARBA" id="ARBA00023209"/>
    </source>
</evidence>
<dbReference type="GeneID" id="48598581"/>
<evidence type="ECO:0000256" key="3">
    <source>
        <dbReference type="ARBA" id="ARBA00005119"/>
    </source>
</evidence>
<comment type="similarity">
    <text evidence="5 18">Belongs to the CDS family.</text>
</comment>
<keyword evidence="12 18" id="KW-0548">Nucleotidyltransferase</keyword>
<evidence type="ECO:0000256" key="13">
    <source>
        <dbReference type="ARBA" id="ARBA00022989"/>
    </source>
</evidence>
<evidence type="ECO:0000256" key="14">
    <source>
        <dbReference type="ARBA" id="ARBA00023098"/>
    </source>
</evidence>
<evidence type="ECO:0000256" key="17">
    <source>
        <dbReference type="ARBA" id="ARBA00023264"/>
    </source>
</evidence>
<keyword evidence="15" id="KW-0472">Membrane</keyword>
<keyword evidence="16" id="KW-0594">Phospholipid biosynthesis</keyword>
<evidence type="ECO:0000313" key="19">
    <source>
        <dbReference type="EMBL" id="VEJ16354.1"/>
    </source>
</evidence>
<dbReference type="RefSeq" id="WP_005596459.1">
    <property type="nucleotide sequence ID" value="NZ_CBDBSU010000010.1"/>
</dbReference>
<comment type="pathway">
    <text evidence="4">Lipid metabolism.</text>
</comment>
<evidence type="ECO:0000256" key="5">
    <source>
        <dbReference type="ARBA" id="ARBA00010185"/>
    </source>
</evidence>
<accession>A0A223MFP1</accession>
<keyword evidence="17" id="KW-1208">Phospholipid metabolism</keyword>
<comment type="subcellular location">
    <subcellularLocation>
        <location evidence="2">Cell membrane</location>
        <topology evidence="2">Multi-pass membrane protein</topology>
    </subcellularLocation>
</comment>
<dbReference type="PROSITE" id="PS01315">
    <property type="entry name" value="CDS"/>
    <property type="match status" value="1"/>
</dbReference>
<dbReference type="GO" id="GO:0004605">
    <property type="term" value="F:phosphatidate cytidylyltransferase activity"/>
    <property type="evidence" value="ECO:0007669"/>
    <property type="project" value="UniProtKB-EC"/>
</dbReference>
<keyword evidence="13" id="KW-1133">Transmembrane helix</keyword>
<name>A0A223MFP1_ACTPL</name>